<dbReference type="InterPro" id="IPR052019">
    <property type="entry name" value="F420H2_bilvrd_red/Heme_oxyg"/>
</dbReference>
<dbReference type="GO" id="GO:0005829">
    <property type="term" value="C:cytosol"/>
    <property type="evidence" value="ECO:0007669"/>
    <property type="project" value="TreeGrafter"/>
</dbReference>
<dbReference type="Pfam" id="PF01243">
    <property type="entry name" value="PNPOx_N"/>
    <property type="match status" value="1"/>
</dbReference>
<gene>
    <name evidence="3" type="ORF">FGL95_26825</name>
</gene>
<feature type="domain" description="Pyridoxamine 5'-phosphate oxidase N-terminal" evidence="2">
    <location>
        <begin position="3"/>
        <end position="100"/>
    </location>
</feature>
<evidence type="ECO:0000313" key="4">
    <source>
        <dbReference type="Proteomes" id="UP000535543"/>
    </source>
</evidence>
<dbReference type="AlphaFoldDB" id="A0A848KKJ7"/>
<dbReference type="InterPro" id="IPR019965">
    <property type="entry name" value="PPOX_F420-dep_Rv2061_put"/>
</dbReference>
<dbReference type="PANTHER" id="PTHR35176:SF11">
    <property type="entry name" value="PYRIDOXAMINE 5'-PHOSPHATE OXIDASE FAMILY PROTEIN"/>
    <property type="match status" value="1"/>
</dbReference>
<dbReference type="InterPro" id="IPR012349">
    <property type="entry name" value="Split_barrel_FMN-bd"/>
</dbReference>
<dbReference type="EC" id="1.-.-.-" evidence="3"/>
<dbReference type="RefSeq" id="WP_169593209.1">
    <property type="nucleotide sequence ID" value="NZ_VCQU01000012.1"/>
</dbReference>
<sequence>MTIADEKYVSFTTYKRDGSPVSTAVWIVDLDDGAVGFYTSSTSFKTKRLKNNPRVLLQPSNSRGVVKAGTTPVSGTAVVVDGAERDAVYARVVSKYGIQVKITRGLAKLGGWIKRKPFPYADRGVVITLDA</sequence>
<dbReference type="GO" id="GO:0016627">
    <property type="term" value="F:oxidoreductase activity, acting on the CH-CH group of donors"/>
    <property type="evidence" value="ECO:0007669"/>
    <property type="project" value="TreeGrafter"/>
</dbReference>
<evidence type="ECO:0000256" key="1">
    <source>
        <dbReference type="ARBA" id="ARBA00023002"/>
    </source>
</evidence>
<organism evidence="3 4">
    <name type="scientific">Antrihabitans stalactiti</name>
    <dbReference type="NCBI Taxonomy" id="2584121"/>
    <lineage>
        <taxon>Bacteria</taxon>
        <taxon>Bacillati</taxon>
        <taxon>Actinomycetota</taxon>
        <taxon>Actinomycetes</taxon>
        <taxon>Mycobacteriales</taxon>
        <taxon>Nocardiaceae</taxon>
        <taxon>Antrihabitans</taxon>
    </lineage>
</organism>
<dbReference type="GO" id="GO:0070967">
    <property type="term" value="F:coenzyme F420 binding"/>
    <property type="evidence" value="ECO:0007669"/>
    <property type="project" value="TreeGrafter"/>
</dbReference>
<reference evidence="3 4" key="1">
    <citation type="submission" date="2019-05" db="EMBL/GenBank/DDBJ databases">
        <authorList>
            <person name="Lee S.D."/>
        </authorList>
    </citation>
    <scope>NUCLEOTIDE SEQUENCE [LARGE SCALE GENOMIC DNA]</scope>
    <source>
        <strain evidence="3 4">YC2-7</strain>
    </source>
</reference>
<dbReference type="NCBIfam" id="TIGR03666">
    <property type="entry name" value="Rv2061_F420"/>
    <property type="match status" value="1"/>
</dbReference>
<protein>
    <submittedName>
        <fullName evidence="3">PPOX class F420-dependent oxidoreductase</fullName>
        <ecNumber evidence="3">1.-.-.-</ecNumber>
    </submittedName>
</protein>
<dbReference type="Proteomes" id="UP000535543">
    <property type="component" value="Unassembled WGS sequence"/>
</dbReference>
<dbReference type="SUPFAM" id="SSF50475">
    <property type="entry name" value="FMN-binding split barrel"/>
    <property type="match status" value="1"/>
</dbReference>
<evidence type="ECO:0000313" key="3">
    <source>
        <dbReference type="EMBL" id="NMN98651.1"/>
    </source>
</evidence>
<comment type="caution">
    <text evidence="3">The sequence shown here is derived from an EMBL/GenBank/DDBJ whole genome shotgun (WGS) entry which is preliminary data.</text>
</comment>
<dbReference type="PANTHER" id="PTHR35176">
    <property type="entry name" value="HEME OXYGENASE HI_0854-RELATED"/>
    <property type="match status" value="1"/>
</dbReference>
<dbReference type="Gene3D" id="2.30.110.10">
    <property type="entry name" value="Electron Transport, Fmn-binding Protein, Chain A"/>
    <property type="match status" value="1"/>
</dbReference>
<keyword evidence="4" id="KW-1185">Reference proteome</keyword>
<dbReference type="EMBL" id="VCQU01000012">
    <property type="protein sequence ID" value="NMN98651.1"/>
    <property type="molecule type" value="Genomic_DNA"/>
</dbReference>
<keyword evidence="1 3" id="KW-0560">Oxidoreductase</keyword>
<accession>A0A848KKJ7</accession>
<evidence type="ECO:0000259" key="2">
    <source>
        <dbReference type="Pfam" id="PF01243"/>
    </source>
</evidence>
<proteinExistence type="predicted"/>
<name>A0A848KKJ7_9NOCA</name>
<reference evidence="3 4" key="2">
    <citation type="submission" date="2020-06" db="EMBL/GenBank/DDBJ databases">
        <title>Antribacter stalactiti gen. nov., sp. nov., a new member of the family Nacardiaceae isolated from a cave.</title>
        <authorList>
            <person name="Kim I.S."/>
        </authorList>
    </citation>
    <scope>NUCLEOTIDE SEQUENCE [LARGE SCALE GENOMIC DNA]</scope>
    <source>
        <strain evidence="3 4">YC2-7</strain>
    </source>
</reference>
<dbReference type="InterPro" id="IPR011576">
    <property type="entry name" value="Pyridox_Oxase_N"/>
</dbReference>